<dbReference type="RefSeq" id="WP_170159775.1">
    <property type="nucleotide sequence ID" value="NZ_QXDL01000376.1"/>
</dbReference>
<dbReference type="Proteomes" id="UP000265715">
    <property type="component" value="Unassembled WGS sequence"/>
</dbReference>
<accession>A0A399DSI4</accession>
<gene>
    <name evidence="3" type="ORF">Mterra_04019</name>
</gene>
<dbReference type="Pfam" id="PF13672">
    <property type="entry name" value="PP2C_2"/>
    <property type="match status" value="1"/>
</dbReference>
<organism evidence="3 4">
    <name type="scientific">Calidithermus terrae</name>
    <dbReference type="NCBI Taxonomy" id="1408545"/>
    <lineage>
        <taxon>Bacteria</taxon>
        <taxon>Thermotogati</taxon>
        <taxon>Deinococcota</taxon>
        <taxon>Deinococci</taxon>
        <taxon>Thermales</taxon>
        <taxon>Thermaceae</taxon>
        <taxon>Calidithermus</taxon>
    </lineage>
</organism>
<keyword evidence="4" id="KW-1185">Reference proteome</keyword>
<feature type="domain" description="PPM-type phosphatase" evidence="2">
    <location>
        <begin position="12"/>
        <end position="222"/>
    </location>
</feature>
<dbReference type="SUPFAM" id="SSF81606">
    <property type="entry name" value="PP2C-like"/>
    <property type="match status" value="1"/>
</dbReference>
<evidence type="ECO:0000256" key="1">
    <source>
        <dbReference type="SAM" id="MobiDB-lite"/>
    </source>
</evidence>
<proteinExistence type="predicted"/>
<reference evidence="3 4" key="1">
    <citation type="submission" date="2018-08" db="EMBL/GenBank/DDBJ databases">
        <title>Meiothermus terrae DSM 26712 genome sequencing project.</title>
        <authorList>
            <person name="Da Costa M.S."/>
            <person name="Albuquerque L."/>
            <person name="Raposo P."/>
            <person name="Froufe H.J.C."/>
            <person name="Barroso C.S."/>
            <person name="Egas C."/>
        </authorList>
    </citation>
    <scope>NUCLEOTIDE SEQUENCE [LARGE SCALE GENOMIC DNA]</scope>
    <source>
        <strain evidence="3 4">DSM 26712</strain>
    </source>
</reference>
<protein>
    <submittedName>
        <fullName evidence="3">Protein phosphatase 2C</fullName>
    </submittedName>
</protein>
<comment type="caution">
    <text evidence="3">The sequence shown here is derived from an EMBL/GenBank/DDBJ whole genome shotgun (WGS) entry which is preliminary data.</text>
</comment>
<dbReference type="AlphaFoldDB" id="A0A399DSI4"/>
<dbReference type="EMBL" id="QXDL01000376">
    <property type="protein sequence ID" value="RIH75056.1"/>
    <property type="molecule type" value="Genomic_DNA"/>
</dbReference>
<evidence type="ECO:0000313" key="3">
    <source>
        <dbReference type="EMBL" id="RIH75056.1"/>
    </source>
</evidence>
<sequence length="249" mass="26561">MSWRVIGASVEGSSHRQAGRGCDDAHGHRQAGELLLLAVADGAGSALLGGEGARIAVEAALGALHDSLVEVSLDWGEALNRALRTARAVLEAEAYYQGRPFREYATTLLLAACDGERLGAVQLGDGAVVARRGGCWERLTRPNEGEYANETVFLTVREPERHASSFVGPCGDLEALVLLTDGLEGLALNLREGRPHAPFFEALHRFAAREGEVGALEAALREELASERVEARTDDDKTLLIARRVGEGA</sequence>
<dbReference type="InterPro" id="IPR001932">
    <property type="entry name" value="PPM-type_phosphatase-like_dom"/>
</dbReference>
<dbReference type="InterPro" id="IPR036457">
    <property type="entry name" value="PPM-type-like_dom_sf"/>
</dbReference>
<evidence type="ECO:0000313" key="4">
    <source>
        <dbReference type="Proteomes" id="UP000265715"/>
    </source>
</evidence>
<feature type="region of interest" description="Disordered" evidence="1">
    <location>
        <begin position="1"/>
        <end position="24"/>
    </location>
</feature>
<dbReference type="Gene3D" id="3.60.40.10">
    <property type="entry name" value="PPM-type phosphatase domain"/>
    <property type="match status" value="1"/>
</dbReference>
<name>A0A399DSI4_9DEIN</name>
<evidence type="ECO:0000259" key="2">
    <source>
        <dbReference type="Pfam" id="PF13672"/>
    </source>
</evidence>